<protein>
    <recommendedName>
        <fullName evidence="9">AP-1 complex subunit gamma</fullName>
    </recommendedName>
</protein>
<evidence type="ECO:0000256" key="3">
    <source>
        <dbReference type="ARBA" id="ARBA00006613"/>
    </source>
</evidence>
<dbReference type="GO" id="GO:0005829">
    <property type="term" value="C:cytosol"/>
    <property type="evidence" value="ECO:0007669"/>
    <property type="project" value="GOC"/>
</dbReference>
<dbReference type="Proteomes" id="UP000005222">
    <property type="component" value="Chromosome N"/>
</dbReference>
<comment type="subcellular location">
    <subcellularLocation>
        <location evidence="1">Cytoplasmic vesicle membrane</location>
    </subcellularLocation>
    <subcellularLocation>
        <location evidence="2">Golgi apparatus</location>
    </subcellularLocation>
</comment>
<sequence length="821" mass="90905">MGSLKTFIKNVRKSKTIADERAVIKKESASIRTSFRDAGLDHTTRRINISKLLYLYILGEKTHFGQVECLKLLASPRFADKRLGYLATTLLLDENQEVLTLLTNSLDNDMQHPNPFIVGIALCCLGSVASADLARDLHGNVERIFTSNNPYLKKKACFVAAKLVDRDPDLAETFMPKIDQLIGEKSPSILLGVSRLIQAIYDASPESRPALVKTVPRIVGHIKRVVSTGYLPDYDILGVTDPFLQVSLLSTLRTLAMDSTCSEKYLEEINDILTQVASNIDTGKNPAHAVLYECIKTIFTIRSDQSLRVLGVNLLGKFLSSKDNNTKYVALNTLLTVISIEPQAVQRHRSTIVSCLSDGDISIRRRALELSFAILNESNVRVLVREILQFLENCQDNELKPYITSQLIYVSDKFSPNQKWHFDTLTRMLRSAGSDVSSESVSHILALIMQCKDTELKKHVISKLVSSWLHDSTQFCLSLVTIWTLGEYGDLVLESGIYTEETEKVIDDTLILSIIESGINNTTFTESETTLLVSYVLTAIIKLSIKFKRPESIERLRVILNSKTHDTNLEIQTRAVEYKEIFTQDLQLKKGILAKMPPPVMKEAQTMSLQGSSHQKSGRVDNSHAKNSTDNGNDLLDLMDDNTTTGVETNYAANSQDLLKDIFGDVGNSNSNPTTGTNGNQSTNNNILDLFDPASNQSRAVHAPEVSKAPDYANSNIAVTFIPRSVPQNGSATIEAIVRGQQPNASIEDLQLLIAVPKSQKLTIASAAGDNSLSNGKSIKQVLKIIGKEGSKIKLRVKVTYNLNHQNVEDMFDFAGIKETL</sequence>
<dbReference type="AlphaFoldDB" id="G8Y1Z3"/>
<evidence type="ECO:0000256" key="5">
    <source>
        <dbReference type="ARBA" id="ARBA00022927"/>
    </source>
</evidence>
<dbReference type="OMA" id="AICAMRI"/>
<dbReference type="SMART" id="SM00809">
    <property type="entry name" value="Alpha_adaptinC2"/>
    <property type="match status" value="1"/>
</dbReference>
<evidence type="ECO:0000259" key="11">
    <source>
        <dbReference type="PROSITE" id="PS50180"/>
    </source>
</evidence>
<gene>
    <name evidence="12" type="primary">Piso0_005363</name>
    <name evidence="12" type="ORF">GNLVRS01_PISO0N13499g</name>
</gene>
<reference evidence="12 13" key="1">
    <citation type="journal article" date="2012" name="G3 (Bethesda)">
        <title>Pichia sorbitophila, an interspecies yeast hybrid reveals early steps of genome resolution following polyploidization.</title>
        <authorList>
            <person name="Leh Louis V."/>
            <person name="Despons L."/>
            <person name="Friedrich A."/>
            <person name="Martin T."/>
            <person name="Durrens P."/>
            <person name="Casaregola S."/>
            <person name="Neuveglise C."/>
            <person name="Fairhead C."/>
            <person name="Marck C."/>
            <person name="Cruz J.A."/>
            <person name="Straub M.L."/>
            <person name="Kugler V."/>
            <person name="Sacerdot C."/>
            <person name="Uzunov Z."/>
            <person name="Thierry A."/>
            <person name="Weiss S."/>
            <person name="Bleykasten C."/>
            <person name="De Montigny J."/>
            <person name="Jacques N."/>
            <person name="Jung P."/>
            <person name="Lemaire M."/>
            <person name="Mallet S."/>
            <person name="Morel G."/>
            <person name="Richard G.F."/>
            <person name="Sarkar A."/>
            <person name="Savel G."/>
            <person name="Schacherer J."/>
            <person name="Seret M.L."/>
            <person name="Talla E."/>
            <person name="Samson G."/>
            <person name="Jubin C."/>
            <person name="Poulain J."/>
            <person name="Vacherie B."/>
            <person name="Barbe V."/>
            <person name="Pelletier E."/>
            <person name="Sherman D.J."/>
            <person name="Westhof E."/>
            <person name="Weissenbach J."/>
            <person name="Baret P.V."/>
            <person name="Wincker P."/>
            <person name="Gaillardin C."/>
            <person name="Dujon B."/>
            <person name="Souciet J.L."/>
        </authorList>
    </citation>
    <scope>NUCLEOTIDE SEQUENCE [LARGE SCALE GENOMIC DNA]</scope>
    <source>
        <strain evidence="13">ATCC MYA-4447 / BCRC 22081 / CBS 7064 / NBRC 10061 / NRRL Y-12695</strain>
    </source>
</reference>
<dbReference type="EMBL" id="FO082046">
    <property type="protein sequence ID" value="CCE86846.1"/>
    <property type="molecule type" value="Genomic_DNA"/>
</dbReference>
<dbReference type="Gene3D" id="2.60.40.1230">
    <property type="match status" value="1"/>
</dbReference>
<keyword evidence="8 9" id="KW-0968">Cytoplasmic vesicle</keyword>
<feature type="compositionally biased region" description="Low complexity" evidence="10">
    <location>
        <begin position="629"/>
        <end position="641"/>
    </location>
</feature>
<evidence type="ECO:0000256" key="8">
    <source>
        <dbReference type="ARBA" id="ARBA00023329"/>
    </source>
</evidence>
<keyword evidence="6 9" id="KW-0333">Golgi apparatus</keyword>
<evidence type="ECO:0000256" key="1">
    <source>
        <dbReference type="ARBA" id="ARBA00004156"/>
    </source>
</evidence>
<dbReference type="eggNOG" id="KOG1062">
    <property type="taxonomic scope" value="Eukaryota"/>
</dbReference>
<accession>G8Y1Z3</accession>
<evidence type="ECO:0000256" key="9">
    <source>
        <dbReference type="PIRNR" id="PIRNR037094"/>
    </source>
</evidence>
<feature type="compositionally biased region" description="Low complexity" evidence="10">
    <location>
        <begin position="667"/>
        <end position="686"/>
    </location>
</feature>
<dbReference type="InterPro" id="IPR050840">
    <property type="entry name" value="Adaptor_Complx_Large_Subunit"/>
</dbReference>
<dbReference type="InterPro" id="IPR016024">
    <property type="entry name" value="ARM-type_fold"/>
</dbReference>
<evidence type="ECO:0000313" key="12">
    <source>
        <dbReference type="EMBL" id="CCE86846.1"/>
    </source>
</evidence>
<keyword evidence="13" id="KW-1185">Reference proteome</keyword>
<dbReference type="HOGENOM" id="CLU_003824_0_0_1"/>
<feature type="region of interest" description="Disordered" evidence="10">
    <location>
        <begin position="664"/>
        <end position="691"/>
    </location>
</feature>
<dbReference type="Gene3D" id="1.25.10.10">
    <property type="entry name" value="Leucine-rich Repeat Variant"/>
    <property type="match status" value="1"/>
</dbReference>
<name>G8Y1Z3_PICSO</name>
<dbReference type="InterPro" id="IPR011989">
    <property type="entry name" value="ARM-like"/>
</dbReference>
<dbReference type="InterPro" id="IPR008152">
    <property type="entry name" value="Clathrin_a/b/g-adaptin_app_Ig"/>
</dbReference>
<organism evidence="12 13">
    <name type="scientific">Pichia sorbitophila (strain ATCC MYA-4447 / BCRC 22081 / CBS 7064 / NBRC 10061 / NRRL Y-12695)</name>
    <name type="common">Hybrid yeast</name>
    <dbReference type="NCBI Taxonomy" id="559304"/>
    <lineage>
        <taxon>Eukaryota</taxon>
        <taxon>Fungi</taxon>
        <taxon>Dikarya</taxon>
        <taxon>Ascomycota</taxon>
        <taxon>Saccharomycotina</taxon>
        <taxon>Pichiomycetes</taxon>
        <taxon>Debaryomycetaceae</taxon>
        <taxon>Millerozyma</taxon>
    </lineage>
</organism>
<dbReference type="Pfam" id="PF02883">
    <property type="entry name" value="Alpha_adaptinC2"/>
    <property type="match status" value="1"/>
</dbReference>
<evidence type="ECO:0000256" key="6">
    <source>
        <dbReference type="ARBA" id="ARBA00023034"/>
    </source>
</evidence>
<keyword evidence="4 9" id="KW-0813">Transport</keyword>
<evidence type="ECO:0000256" key="2">
    <source>
        <dbReference type="ARBA" id="ARBA00004555"/>
    </source>
</evidence>
<dbReference type="GO" id="GO:0016192">
    <property type="term" value="P:vesicle-mediated transport"/>
    <property type="evidence" value="ECO:0007669"/>
    <property type="project" value="InterPro"/>
</dbReference>
<evidence type="ECO:0000256" key="10">
    <source>
        <dbReference type="SAM" id="MobiDB-lite"/>
    </source>
</evidence>
<evidence type="ECO:0000313" key="13">
    <source>
        <dbReference type="Proteomes" id="UP000005222"/>
    </source>
</evidence>
<feature type="domain" description="GAE" evidence="11">
    <location>
        <begin position="704"/>
        <end position="818"/>
    </location>
</feature>
<dbReference type="FunCoup" id="G8Y1Z3">
    <property type="interactions" value="1075"/>
</dbReference>
<feature type="compositionally biased region" description="Polar residues" evidence="10">
    <location>
        <begin position="605"/>
        <end position="615"/>
    </location>
</feature>
<dbReference type="PANTHER" id="PTHR22780">
    <property type="entry name" value="ADAPTIN, ALPHA/GAMMA/EPSILON"/>
    <property type="match status" value="1"/>
</dbReference>
<dbReference type="GO" id="GO:0016482">
    <property type="term" value="P:cytosolic transport"/>
    <property type="evidence" value="ECO:0007669"/>
    <property type="project" value="UniProtKB-ARBA"/>
</dbReference>
<dbReference type="InParanoid" id="G8Y1Z3"/>
<dbReference type="PROSITE" id="PS50180">
    <property type="entry name" value="GAE"/>
    <property type="match status" value="1"/>
</dbReference>
<dbReference type="PIRSF" id="PIRSF037094">
    <property type="entry name" value="AP1_complex_gamma"/>
    <property type="match status" value="1"/>
</dbReference>
<dbReference type="OrthoDB" id="28053at2759"/>
<keyword evidence="5 9" id="KW-0653">Protein transport</keyword>
<dbReference type="SUPFAM" id="SSF48371">
    <property type="entry name" value="ARM repeat"/>
    <property type="match status" value="1"/>
</dbReference>
<evidence type="ECO:0000256" key="7">
    <source>
        <dbReference type="ARBA" id="ARBA00023136"/>
    </source>
</evidence>
<dbReference type="InterPro" id="IPR002553">
    <property type="entry name" value="Clathrin/coatomer_adapt-like_N"/>
</dbReference>
<dbReference type="InterPro" id="IPR013041">
    <property type="entry name" value="Clathrin_app_Ig-like_sf"/>
</dbReference>
<dbReference type="GO" id="GO:0006886">
    <property type="term" value="P:intracellular protein transport"/>
    <property type="evidence" value="ECO:0007669"/>
    <property type="project" value="UniProtKB-UniRule"/>
</dbReference>
<dbReference type="Pfam" id="PF01602">
    <property type="entry name" value="Adaptin_N"/>
    <property type="match status" value="1"/>
</dbReference>
<evidence type="ECO:0000256" key="4">
    <source>
        <dbReference type="ARBA" id="ARBA00022448"/>
    </source>
</evidence>
<dbReference type="STRING" id="559304.G8Y1Z3"/>
<feature type="region of interest" description="Disordered" evidence="10">
    <location>
        <begin position="604"/>
        <end position="641"/>
    </location>
</feature>
<dbReference type="InterPro" id="IPR017107">
    <property type="entry name" value="AP1_complex_gsu"/>
</dbReference>
<dbReference type="SUPFAM" id="SSF49348">
    <property type="entry name" value="Clathrin adaptor appendage domain"/>
    <property type="match status" value="1"/>
</dbReference>
<proteinExistence type="inferred from homology"/>
<dbReference type="GO" id="GO:0030121">
    <property type="term" value="C:AP-1 adaptor complex"/>
    <property type="evidence" value="ECO:0007669"/>
    <property type="project" value="InterPro"/>
</dbReference>
<comment type="similarity">
    <text evidence="3 9">Belongs to the adaptor complexes large subunit family.</text>
</comment>
<keyword evidence="7 9" id="KW-0472">Membrane</keyword>
<dbReference type="InterPro" id="IPR008153">
    <property type="entry name" value="GAE_dom"/>
</dbReference>